<keyword evidence="2" id="KW-0472">Membrane</keyword>
<proteinExistence type="predicted"/>
<organism evidence="5">
    <name type="scientific">Melampsora larici-populina (strain 98AG31 / pathotype 3-4-7)</name>
    <name type="common">Poplar leaf rust fungus</name>
    <dbReference type="NCBI Taxonomy" id="747676"/>
    <lineage>
        <taxon>Eukaryota</taxon>
        <taxon>Fungi</taxon>
        <taxon>Dikarya</taxon>
        <taxon>Basidiomycota</taxon>
        <taxon>Pucciniomycotina</taxon>
        <taxon>Pucciniomycetes</taxon>
        <taxon>Pucciniales</taxon>
        <taxon>Melampsoraceae</taxon>
        <taxon>Melampsora</taxon>
    </lineage>
</organism>
<dbReference type="AlphaFoldDB" id="F4RZ75"/>
<keyword evidence="2" id="KW-1133">Transmembrane helix</keyword>
<feature type="compositionally biased region" description="Basic and acidic residues" evidence="1">
    <location>
        <begin position="195"/>
        <end position="218"/>
    </location>
</feature>
<dbReference type="GeneID" id="18930629"/>
<feature type="chain" id="PRO_5003321157" description="Secreted protein" evidence="3">
    <location>
        <begin position="25"/>
        <end position="402"/>
    </location>
</feature>
<evidence type="ECO:0000256" key="1">
    <source>
        <dbReference type="SAM" id="MobiDB-lite"/>
    </source>
</evidence>
<dbReference type="Proteomes" id="UP000001072">
    <property type="component" value="Unassembled WGS sequence"/>
</dbReference>
<dbReference type="OrthoDB" id="10387802at2759"/>
<dbReference type="InParanoid" id="F4RZ75"/>
<keyword evidence="2" id="KW-0812">Transmembrane</keyword>
<sequence length="402" mass="43478">MITSWVVPTFILVVAQASLHTAQGQVGLRHPILQRRVLLASDQGFKEISNGLLGANTLTSHEVGTGDAVSTLMASSPTRTLHSSRLDSNTRQPAAQVISKPISDESIATSEQLTKSMGPPEAISQDTQNSQVRHRQPFYHDDIDIIQSDAPSGRGSASPSRDAVIQEIPSKNTKLDQDINPCISSTSSGCLHQLGSHEIDDPETPEHSLIQHKDEKKQDWKTLEADRLDKSHTPPVGLSWTRRVRESYTSSVEILRAAWHSDSQHEYMIGKPILRGGKKIVWVMGRSARGVVVLGEKGVTLVYKGAKATAIVARASVILTAVGAYKVTLFTLTLARDLVIITSITTVLVAGSLLYAVWLTVSGTVSLIWLGGKAAVESSAALFSKNGHFRGIQDVVAHKKIV</sequence>
<gene>
    <name evidence="4" type="ORF">MELLADRAFT_66440</name>
</gene>
<dbReference type="VEuPathDB" id="FungiDB:MELLADRAFT_66440"/>
<evidence type="ECO:0000313" key="4">
    <source>
        <dbReference type="EMBL" id="EGG02362.1"/>
    </source>
</evidence>
<evidence type="ECO:0000256" key="3">
    <source>
        <dbReference type="SAM" id="SignalP"/>
    </source>
</evidence>
<feature type="signal peptide" evidence="3">
    <location>
        <begin position="1"/>
        <end position="24"/>
    </location>
</feature>
<name>F4RZ75_MELLP</name>
<dbReference type="HOGENOM" id="CLU_685270_0_0_1"/>
<feature type="region of interest" description="Disordered" evidence="1">
    <location>
        <begin position="74"/>
        <end position="132"/>
    </location>
</feature>
<feature type="compositionally biased region" description="Polar residues" evidence="1">
    <location>
        <begin position="74"/>
        <end position="93"/>
    </location>
</feature>
<dbReference type="RefSeq" id="XP_007414347.1">
    <property type="nucleotide sequence ID" value="XM_007414285.1"/>
</dbReference>
<protein>
    <recommendedName>
        <fullName evidence="6">Secreted protein</fullName>
    </recommendedName>
</protein>
<accession>F4RZ75</accession>
<feature type="compositionally biased region" description="Polar residues" evidence="1">
    <location>
        <begin position="106"/>
        <end position="115"/>
    </location>
</feature>
<reference evidence="5" key="1">
    <citation type="journal article" date="2011" name="Proc. Natl. Acad. Sci. U.S.A.">
        <title>Obligate biotrophy features unraveled by the genomic analysis of rust fungi.</title>
        <authorList>
            <person name="Duplessis S."/>
            <person name="Cuomo C.A."/>
            <person name="Lin Y.-C."/>
            <person name="Aerts A."/>
            <person name="Tisserant E."/>
            <person name="Veneault-Fourrey C."/>
            <person name="Joly D.L."/>
            <person name="Hacquard S."/>
            <person name="Amselem J."/>
            <person name="Cantarel B.L."/>
            <person name="Chiu R."/>
            <person name="Coutinho P.M."/>
            <person name="Feau N."/>
            <person name="Field M."/>
            <person name="Frey P."/>
            <person name="Gelhaye E."/>
            <person name="Goldberg J."/>
            <person name="Grabherr M.G."/>
            <person name="Kodira C.D."/>
            <person name="Kohler A."/>
            <person name="Kuees U."/>
            <person name="Lindquist E.A."/>
            <person name="Lucas S.M."/>
            <person name="Mago R."/>
            <person name="Mauceli E."/>
            <person name="Morin E."/>
            <person name="Murat C."/>
            <person name="Pangilinan J.L."/>
            <person name="Park R."/>
            <person name="Pearson M."/>
            <person name="Quesneville H."/>
            <person name="Rouhier N."/>
            <person name="Sakthikumar S."/>
            <person name="Salamov A.A."/>
            <person name="Schmutz J."/>
            <person name="Selles B."/>
            <person name="Shapiro H."/>
            <person name="Tanguay P."/>
            <person name="Tuskan G.A."/>
            <person name="Henrissat B."/>
            <person name="Van de Peer Y."/>
            <person name="Rouze P."/>
            <person name="Ellis J.G."/>
            <person name="Dodds P.N."/>
            <person name="Schein J.E."/>
            <person name="Zhong S."/>
            <person name="Hamelin R.C."/>
            <person name="Grigoriev I.V."/>
            <person name="Szabo L.J."/>
            <person name="Martin F."/>
        </authorList>
    </citation>
    <scope>NUCLEOTIDE SEQUENCE [LARGE SCALE GENOMIC DNA]</scope>
    <source>
        <strain evidence="5">98AG31 / pathotype 3-4-7</strain>
    </source>
</reference>
<keyword evidence="3" id="KW-0732">Signal</keyword>
<evidence type="ECO:0008006" key="6">
    <source>
        <dbReference type="Google" id="ProtNLM"/>
    </source>
</evidence>
<evidence type="ECO:0000256" key="2">
    <source>
        <dbReference type="SAM" id="Phobius"/>
    </source>
</evidence>
<keyword evidence="5" id="KW-1185">Reference proteome</keyword>
<feature type="transmembrane region" description="Helical" evidence="2">
    <location>
        <begin position="338"/>
        <end position="361"/>
    </location>
</feature>
<feature type="region of interest" description="Disordered" evidence="1">
    <location>
        <begin position="193"/>
        <end position="218"/>
    </location>
</feature>
<evidence type="ECO:0000313" key="5">
    <source>
        <dbReference type="Proteomes" id="UP000001072"/>
    </source>
</evidence>
<dbReference type="KEGG" id="mlr:MELLADRAFT_66440"/>
<dbReference type="EMBL" id="GL883131">
    <property type="protein sequence ID" value="EGG02362.1"/>
    <property type="molecule type" value="Genomic_DNA"/>
</dbReference>